<gene>
    <name evidence="1" type="ORF">E1B25_04140</name>
</gene>
<reference evidence="1 2" key="1">
    <citation type="submission" date="2019-03" db="EMBL/GenBank/DDBJ databases">
        <authorList>
            <person name="Zhang S."/>
        </authorList>
    </citation>
    <scope>NUCLEOTIDE SEQUENCE [LARGE SCALE GENOMIC DNA]</scope>
    <source>
        <strain evidence="1 2">S4J41</strain>
    </source>
</reference>
<dbReference type="AlphaFoldDB" id="A0A4R5EZ60"/>
<sequence length="210" mass="23972">MVNEYLRIERIPKGFAATDVLKTFGWPKPSHQKIVKKGYNAKYRKIAPTADTVLSAPTDFTFPRMNPKQFADFKKKLGELSGIYGELTNFREQCEYELKRHKTSVKKIENASKRYSKHITNANKLAKRCVDDLKACGIQSPTLQFSERQAQIWSDQVHDLKKKYEDDMIPEGGRETLRLQIKDLKKGQTGVLKEILAQIARISGAAVVMP</sequence>
<keyword evidence="2" id="KW-1185">Reference proteome</keyword>
<dbReference type="RefSeq" id="WP_132827407.1">
    <property type="nucleotide sequence ID" value="NZ_SMFP01000002.1"/>
</dbReference>
<dbReference type="Proteomes" id="UP000294662">
    <property type="component" value="Unassembled WGS sequence"/>
</dbReference>
<dbReference type="EMBL" id="SMFP01000002">
    <property type="protein sequence ID" value="TDE40150.1"/>
    <property type="molecule type" value="Genomic_DNA"/>
</dbReference>
<evidence type="ECO:0000313" key="2">
    <source>
        <dbReference type="Proteomes" id="UP000294662"/>
    </source>
</evidence>
<comment type="caution">
    <text evidence="1">The sequence shown here is derived from an EMBL/GenBank/DDBJ whole genome shotgun (WGS) entry which is preliminary data.</text>
</comment>
<organism evidence="1 2">
    <name type="scientific">Antarcticimicrobium sediminis</name>
    <dbReference type="NCBI Taxonomy" id="2546227"/>
    <lineage>
        <taxon>Bacteria</taxon>
        <taxon>Pseudomonadati</taxon>
        <taxon>Pseudomonadota</taxon>
        <taxon>Alphaproteobacteria</taxon>
        <taxon>Rhodobacterales</taxon>
        <taxon>Paracoccaceae</taxon>
        <taxon>Antarcticimicrobium</taxon>
    </lineage>
</organism>
<evidence type="ECO:0000313" key="1">
    <source>
        <dbReference type="EMBL" id="TDE40150.1"/>
    </source>
</evidence>
<dbReference type="OrthoDB" id="9826769at2"/>
<name>A0A4R5EZ60_9RHOB</name>
<protein>
    <submittedName>
        <fullName evidence="1">Uncharacterized protein</fullName>
    </submittedName>
</protein>
<accession>A0A4R5EZ60</accession>
<proteinExistence type="predicted"/>